<feature type="domain" description="Plastocyanin-like" evidence="12">
    <location>
        <begin position="90"/>
        <end position="196"/>
    </location>
</feature>
<dbReference type="NCBIfam" id="TIGR03102">
    <property type="entry name" value="halo_cynanin"/>
    <property type="match status" value="1"/>
</dbReference>
<dbReference type="Pfam" id="PF07732">
    <property type="entry name" value="Cu-oxidase_3"/>
    <property type="match status" value="1"/>
</dbReference>
<reference evidence="14 15" key="1">
    <citation type="journal article" date="2015" name="Stand. Genomic Sci.">
        <title>Genomic Encyclopedia of Bacterial and Archaeal Type Strains, Phase III: the genomes of soil and plant-associated and newly described type strains.</title>
        <authorList>
            <person name="Whitman W.B."/>
            <person name="Woyke T."/>
            <person name="Klenk H.P."/>
            <person name="Zhou Y."/>
            <person name="Lilburn T.G."/>
            <person name="Beck B.J."/>
            <person name="De Vos P."/>
            <person name="Vandamme P."/>
            <person name="Eisen J.A."/>
            <person name="Garrity G."/>
            <person name="Hugenholtz P."/>
            <person name="Kyrpides N.C."/>
        </authorList>
    </citation>
    <scope>NUCLEOTIDE SEQUENCE [LARGE SCALE GENOMIC DNA]</scope>
    <source>
        <strain evidence="14 15">CGMCC 1.10124</strain>
    </source>
</reference>
<feature type="binding site" description="type 1 copper site" evidence="10">
    <location>
        <position position="186"/>
    </location>
    <ligand>
        <name>Cu cation</name>
        <dbReference type="ChEBI" id="CHEBI:23378"/>
        <label>1</label>
    </ligand>
</feature>
<keyword evidence="7 13" id="KW-0560">Oxidoreductase</keyword>
<dbReference type="InterPro" id="IPR017533">
    <property type="entry name" value="Halocyanin"/>
</dbReference>
<dbReference type="GO" id="GO:0050421">
    <property type="term" value="F:nitrite reductase (NO-forming) activity"/>
    <property type="evidence" value="ECO:0007669"/>
    <property type="project" value="UniProtKB-EC"/>
</dbReference>
<feature type="binding site" description="type 1 copper site" evidence="10">
    <location>
        <position position="172"/>
    </location>
    <ligand>
        <name>Cu cation</name>
        <dbReference type="ChEBI" id="CHEBI:23378"/>
        <label>1</label>
    </ligand>
</feature>
<dbReference type="EMBL" id="CP034145">
    <property type="protein sequence ID" value="AZH27098.1"/>
    <property type="molecule type" value="Genomic_DNA"/>
</dbReference>
<protein>
    <recommendedName>
        <fullName evidence="4">Copper-containing nitrite reductase</fullName>
        <ecNumber evidence="3">1.7.2.1</ecNumber>
    </recommendedName>
</protein>
<dbReference type="Gene3D" id="2.60.40.420">
    <property type="entry name" value="Cupredoxins - blue copper proteins"/>
    <property type="match status" value="3"/>
</dbReference>
<feature type="binding site" description="type 2 copper site" evidence="10">
    <location>
        <position position="173"/>
    </location>
    <ligand>
        <name>Cu cation</name>
        <dbReference type="ChEBI" id="CHEBI:23378"/>
        <label>2</label>
    </ligand>
</feature>
<evidence type="ECO:0000256" key="9">
    <source>
        <dbReference type="ARBA" id="ARBA00049340"/>
    </source>
</evidence>
<dbReference type="PANTHER" id="PTHR11709:SF394">
    <property type="entry name" value="FI03373P-RELATED"/>
    <property type="match status" value="1"/>
</dbReference>
<evidence type="ECO:0000256" key="5">
    <source>
        <dbReference type="ARBA" id="ARBA00022723"/>
    </source>
</evidence>
<feature type="binding site" description="type 1 copper site" evidence="10">
    <location>
        <position position="181"/>
    </location>
    <ligand>
        <name>Cu cation</name>
        <dbReference type="ChEBI" id="CHEBI:23378"/>
        <label>1</label>
    </ligand>
</feature>
<dbReference type="InterPro" id="IPR045087">
    <property type="entry name" value="Cu-oxidase_fam"/>
</dbReference>
<dbReference type="OrthoDB" id="12293at2157"/>
<dbReference type="InterPro" id="IPR001287">
    <property type="entry name" value="NO2-reductase_Cu"/>
</dbReference>
<feature type="binding site" description="type 1 copper site" evidence="10">
    <location>
        <position position="137"/>
    </location>
    <ligand>
        <name>Cu cation</name>
        <dbReference type="ChEBI" id="CHEBI:23378"/>
        <label>1</label>
    </ligand>
</feature>
<evidence type="ECO:0000256" key="6">
    <source>
        <dbReference type="ARBA" id="ARBA00022737"/>
    </source>
</evidence>
<dbReference type="Proteomes" id="UP000277326">
    <property type="component" value="Unassembled WGS sequence"/>
</dbReference>
<keyword evidence="16" id="KW-1185">Reference proteome</keyword>
<evidence type="ECO:0000259" key="11">
    <source>
        <dbReference type="Pfam" id="PF00127"/>
    </source>
</evidence>
<evidence type="ECO:0000256" key="8">
    <source>
        <dbReference type="ARBA" id="ARBA00023008"/>
    </source>
</evidence>
<dbReference type="KEGG" id="haer:DU502_17715"/>
<dbReference type="EC" id="1.7.2.1" evidence="3"/>
<dbReference type="AlphaFoldDB" id="A0A3G8QZK6"/>
<dbReference type="CDD" id="cd11020">
    <property type="entry name" value="CuRO_1_CuNIR"/>
    <property type="match status" value="1"/>
</dbReference>
<comment type="catalytic activity">
    <reaction evidence="9">
        <text>nitric oxide + Fe(III)-[cytochrome c] + H2O = Fe(II)-[cytochrome c] + nitrite + 2 H(+)</text>
        <dbReference type="Rhea" id="RHEA:15233"/>
        <dbReference type="Rhea" id="RHEA-COMP:10350"/>
        <dbReference type="Rhea" id="RHEA-COMP:14399"/>
        <dbReference type="ChEBI" id="CHEBI:15377"/>
        <dbReference type="ChEBI" id="CHEBI:15378"/>
        <dbReference type="ChEBI" id="CHEBI:16301"/>
        <dbReference type="ChEBI" id="CHEBI:16480"/>
        <dbReference type="ChEBI" id="CHEBI:29033"/>
        <dbReference type="ChEBI" id="CHEBI:29034"/>
        <dbReference type="EC" id="1.7.2.1"/>
    </reaction>
</comment>
<dbReference type="InterPro" id="IPR011707">
    <property type="entry name" value="Cu-oxidase-like_N"/>
</dbReference>
<organism evidence="13 16">
    <name type="scientific">Haloplanus aerogenes</name>
    <dbReference type="NCBI Taxonomy" id="660522"/>
    <lineage>
        <taxon>Archaea</taxon>
        <taxon>Methanobacteriati</taxon>
        <taxon>Methanobacteriota</taxon>
        <taxon>Stenosarchaea group</taxon>
        <taxon>Halobacteria</taxon>
        <taxon>Halobacteriales</taxon>
        <taxon>Haloferacaceae</taxon>
        <taxon>Haloplanus</taxon>
    </lineage>
</organism>
<dbReference type="InterPro" id="IPR000923">
    <property type="entry name" value="BlueCu_1"/>
</dbReference>
<accession>A0A3G8QZK6</accession>
<feature type="binding site" description="type 1 copper site" evidence="10">
    <location>
        <position position="331"/>
    </location>
    <ligand>
        <name>Cu cation</name>
        <dbReference type="ChEBI" id="CHEBI:23378"/>
        <label>1</label>
    </ligand>
</feature>
<keyword evidence="8 10" id="KW-0186">Copper</keyword>
<dbReference type="NCBIfam" id="TIGR02376">
    <property type="entry name" value="Cu_nitrite_red"/>
    <property type="match status" value="1"/>
</dbReference>
<dbReference type="PANTHER" id="PTHR11709">
    <property type="entry name" value="MULTI-COPPER OXIDASE"/>
    <property type="match status" value="1"/>
</dbReference>
<evidence type="ECO:0000313" key="16">
    <source>
        <dbReference type="Proteomes" id="UP000282007"/>
    </source>
</evidence>
<proteinExistence type="predicted"/>
<dbReference type="Proteomes" id="UP000282007">
    <property type="component" value="Chromosome"/>
</dbReference>
<dbReference type="InterPro" id="IPR006311">
    <property type="entry name" value="TAT_signal"/>
</dbReference>
<evidence type="ECO:0000256" key="10">
    <source>
        <dbReference type="PIRSR" id="PIRSR601287-1"/>
    </source>
</evidence>
<dbReference type="SUPFAM" id="SSF49503">
    <property type="entry name" value="Cupredoxins"/>
    <property type="match status" value="3"/>
</dbReference>
<dbReference type="InterPro" id="IPR008972">
    <property type="entry name" value="Cupredoxin"/>
</dbReference>
<dbReference type="CDD" id="cd04208">
    <property type="entry name" value="CuRO_2_CuNIR"/>
    <property type="match status" value="1"/>
</dbReference>
<evidence type="ECO:0000256" key="2">
    <source>
        <dbReference type="ARBA" id="ARBA00011233"/>
    </source>
</evidence>
<dbReference type="Pfam" id="PF00127">
    <property type="entry name" value="Copper-bind"/>
    <property type="match status" value="1"/>
</dbReference>
<keyword evidence="5 10" id="KW-0479">Metal-binding</keyword>
<dbReference type="GO" id="GO:0005507">
    <property type="term" value="F:copper ion binding"/>
    <property type="evidence" value="ECO:0007669"/>
    <property type="project" value="InterPro"/>
</dbReference>
<sequence>MSSVPATTRRRVLQALGATGATAVAGCLGAPRADSVAAETAPRSPAMNPARQLDVDRIAANPTAIPPPIDRDDPETVRVELTTRELVAEVEPGVTYTFMTFDGRVPGPLIRARVGDHVEMTVTSDPSNSMPHNVDLHAVRGPGGGAEASMVSPGETKTFTFKATYPGLFVYHCAVPNLDYHISSGMFGAILIEPEEGLPAVDHEFYLGQHELYTAGDAGEQGHHDFDFEAMAAEEPTYVLINGEKYGIGPDGYNEMQMGTDETARIYYAVGGPNFLSSFHPIGSVWDEVYPQGGIGSDVHRNVQTTPVLPGSTTIATLHTPVPGPIKLVDHALSRVARKGALAVIDVQGPANPDVFDAGEEAAAAASTQPAGDFDGWFDDVENYDGPVDRTGEDEVTVQVGSQANGGGFGYGPAAVSVSPGTTVRWEWTGEGGSHDVRADGGSFASQMTADAGHTFAQTFDAPGTTKYYCMPHKAMGMKGAVVVG</sequence>
<keyword evidence="6" id="KW-0677">Repeat</keyword>
<evidence type="ECO:0000313" key="15">
    <source>
        <dbReference type="Proteomes" id="UP000277326"/>
    </source>
</evidence>
<evidence type="ECO:0000313" key="14">
    <source>
        <dbReference type="EMBL" id="RMB13401.1"/>
    </source>
</evidence>
<dbReference type="GO" id="GO:0009055">
    <property type="term" value="F:electron transfer activity"/>
    <property type="evidence" value="ECO:0007669"/>
    <property type="project" value="InterPro"/>
</dbReference>
<comment type="cofactor">
    <cofactor evidence="1 10">
        <name>Cu(+)</name>
        <dbReference type="ChEBI" id="CHEBI:49552"/>
    </cofactor>
</comment>
<evidence type="ECO:0000256" key="1">
    <source>
        <dbReference type="ARBA" id="ARBA00001960"/>
    </source>
</evidence>
<evidence type="ECO:0000256" key="4">
    <source>
        <dbReference type="ARBA" id="ARBA00017290"/>
    </source>
</evidence>
<reference evidence="13 16" key="2">
    <citation type="submission" date="2018-07" db="EMBL/GenBank/DDBJ databases">
        <title>Genome sequences of Haloplanus aerogenes JCM 16430T.</title>
        <authorList>
            <person name="Kim Y.B."/>
            <person name="Roh S.W."/>
        </authorList>
    </citation>
    <scope>NUCLEOTIDE SEQUENCE [LARGE SCALE GENOMIC DNA]</scope>
    <source>
        <strain evidence="13 16">JCM 16430</strain>
    </source>
</reference>
<name>A0A3G8QZK6_9EURY</name>
<dbReference type="FunFam" id="2.60.40.420:FF:000093">
    <property type="entry name" value="Copper-containing nitrite reductase"/>
    <property type="match status" value="1"/>
</dbReference>
<dbReference type="PROSITE" id="PS51318">
    <property type="entry name" value="TAT"/>
    <property type="match status" value="1"/>
</dbReference>
<comment type="cofactor">
    <cofactor evidence="10">
        <name>Cu(2+)</name>
        <dbReference type="ChEBI" id="CHEBI:29036"/>
    </cofactor>
</comment>
<dbReference type="EMBL" id="REFS01000005">
    <property type="protein sequence ID" value="RMB13401.1"/>
    <property type="molecule type" value="Genomic_DNA"/>
</dbReference>
<evidence type="ECO:0000313" key="13">
    <source>
        <dbReference type="EMBL" id="AZH27098.1"/>
    </source>
</evidence>
<evidence type="ECO:0000259" key="12">
    <source>
        <dbReference type="Pfam" id="PF07732"/>
    </source>
</evidence>
<reference evidence="14" key="3">
    <citation type="submission" date="2018-10" db="EMBL/GenBank/DDBJ databases">
        <authorList>
            <person name="Whitman W."/>
            <person name="Huntemann M."/>
            <person name="Clum A."/>
            <person name="Pillay M."/>
            <person name="Palaniappan K."/>
            <person name="Varghese N."/>
            <person name="Mikhailova N."/>
            <person name="Stamatis D."/>
            <person name="Reddy T."/>
            <person name="Daum C."/>
            <person name="Shapiro N."/>
            <person name="Ivanova N."/>
            <person name="Kyrpides N."/>
            <person name="Woyke T."/>
        </authorList>
    </citation>
    <scope>NUCLEOTIDE SEQUENCE</scope>
    <source>
        <strain evidence="14">CGMCC 1.10124</strain>
    </source>
</reference>
<dbReference type="PRINTS" id="PR00695">
    <property type="entry name" value="CUNO2RDTASE"/>
</dbReference>
<feature type="domain" description="Blue (type 1) copper" evidence="11">
    <location>
        <begin position="401"/>
        <end position="484"/>
    </location>
</feature>
<dbReference type="CDD" id="cd04220">
    <property type="entry name" value="Halocyanin"/>
    <property type="match status" value="1"/>
</dbReference>
<gene>
    <name evidence="13" type="primary">nirK</name>
    <name evidence="14" type="ORF">ATH50_2734</name>
    <name evidence="13" type="ORF">DU502_17715</name>
</gene>
<evidence type="ECO:0000256" key="7">
    <source>
        <dbReference type="ARBA" id="ARBA00023002"/>
    </source>
</evidence>
<evidence type="ECO:0000256" key="3">
    <source>
        <dbReference type="ARBA" id="ARBA00011882"/>
    </source>
</evidence>
<feature type="binding site" description="type 1 copper site" evidence="10">
    <location>
        <position position="132"/>
    </location>
    <ligand>
        <name>Cu cation</name>
        <dbReference type="ChEBI" id="CHEBI:23378"/>
        <label>1</label>
    </ligand>
</feature>
<comment type="subunit">
    <text evidence="2">Homotrimer.</text>
</comment>